<gene>
    <name evidence="1" type="ORF">BJY16_003805</name>
</gene>
<sequence>MLLVPRQLRRSGMTGDVPYYGGRFTPAQAYAASHPARPRPQPAADPLPALQHLLDTGVITAEEYRDLRARVNR</sequence>
<comment type="caution">
    <text evidence="1">The sequence shown here is derived from an EMBL/GenBank/DDBJ whole genome shotgun (WGS) entry which is preliminary data.</text>
</comment>
<evidence type="ECO:0008006" key="3">
    <source>
        <dbReference type="Google" id="ProtNLM"/>
    </source>
</evidence>
<accession>A0A7W7GXY9</accession>
<proteinExistence type="predicted"/>
<evidence type="ECO:0000313" key="2">
    <source>
        <dbReference type="Proteomes" id="UP000546162"/>
    </source>
</evidence>
<dbReference type="AlphaFoldDB" id="A0A7W7GXY9"/>
<organism evidence="1 2">
    <name type="scientific">Actinoplanes octamycinicus</name>
    <dbReference type="NCBI Taxonomy" id="135948"/>
    <lineage>
        <taxon>Bacteria</taxon>
        <taxon>Bacillati</taxon>
        <taxon>Actinomycetota</taxon>
        <taxon>Actinomycetes</taxon>
        <taxon>Micromonosporales</taxon>
        <taxon>Micromonosporaceae</taxon>
        <taxon>Actinoplanes</taxon>
    </lineage>
</organism>
<dbReference type="RefSeq" id="WP_185040829.1">
    <property type="nucleotide sequence ID" value="NZ_BAABFG010000005.1"/>
</dbReference>
<evidence type="ECO:0000313" key="1">
    <source>
        <dbReference type="EMBL" id="MBB4740346.1"/>
    </source>
</evidence>
<keyword evidence="2" id="KW-1185">Reference proteome</keyword>
<reference evidence="1 2" key="1">
    <citation type="submission" date="2020-08" db="EMBL/GenBank/DDBJ databases">
        <title>Sequencing the genomes of 1000 actinobacteria strains.</title>
        <authorList>
            <person name="Klenk H.-P."/>
        </authorList>
    </citation>
    <scope>NUCLEOTIDE SEQUENCE [LARGE SCALE GENOMIC DNA]</scope>
    <source>
        <strain evidence="1 2">DSM 45809</strain>
    </source>
</reference>
<protein>
    <recommendedName>
        <fullName evidence="3">SHOCT domain-containing protein</fullName>
    </recommendedName>
</protein>
<dbReference type="EMBL" id="JACHNB010000001">
    <property type="protein sequence ID" value="MBB4740346.1"/>
    <property type="molecule type" value="Genomic_DNA"/>
</dbReference>
<dbReference type="Proteomes" id="UP000546162">
    <property type="component" value="Unassembled WGS sequence"/>
</dbReference>
<name>A0A7W7GXY9_9ACTN</name>